<evidence type="ECO:0000313" key="2">
    <source>
        <dbReference type="EMBL" id="OQR86138.1"/>
    </source>
</evidence>
<evidence type="ECO:0000313" key="3">
    <source>
        <dbReference type="Proteomes" id="UP000243579"/>
    </source>
</evidence>
<feature type="domain" description="NAD(P)-binding" evidence="1">
    <location>
        <begin position="10"/>
        <end position="193"/>
    </location>
</feature>
<dbReference type="OrthoDB" id="430436at2759"/>
<reference evidence="2 3" key="1">
    <citation type="journal article" date="2014" name="Genome Biol. Evol.">
        <title>The secreted proteins of Achlya hypogyna and Thraustotheca clavata identify the ancestral oomycete secretome and reveal gene acquisitions by horizontal gene transfer.</title>
        <authorList>
            <person name="Misner I."/>
            <person name="Blouin N."/>
            <person name="Leonard G."/>
            <person name="Richards T.A."/>
            <person name="Lane C.E."/>
        </authorList>
    </citation>
    <scope>NUCLEOTIDE SEQUENCE [LARGE SCALE GENOMIC DNA]</scope>
    <source>
        <strain evidence="2 3">ATCC 48635</strain>
    </source>
</reference>
<organism evidence="2 3">
    <name type="scientific">Achlya hypogyna</name>
    <name type="common">Oomycete</name>
    <name type="synonym">Protoachlya hypogyna</name>
    <dbReference type="NCBI Taxonomy" id="1202772"/>
    <lineage>
        <taxon>Eukaryota</taxon>
        <taxon>Sar</taxon>
        <taxon>Stramenopiles</taxon>
        <taxon>Oomycota</taxon>
        <taxon>Saprolegniomycetes</taxon>
        <taxon>Saprolegniales</taxon>
        <taxon>Achlyaceae</taxon>
        <taxon>Achlya</taxon>
    </lineage>
</organism>
<dbReference type="PANTHER" id="PTHR14097:SF7">
    <property type="entry name" value="OXIDOREDUCTASE HTATIP2"/>
    <property type="match status" value="1"/>
</dbReference>
<dbReference type="Gene3D" id="3.40.50.720">
    <property type="entry name" value="NAD(P)-binding Rossmann-like Domain"/>
    <property type="match status" value="1"/>
</dbReference>
<dbReference type="AlphaFoldDB" id="A0A1V9YKB4"/>
<protein>
    <submittedName>
        <fullName evidence="2">Oxidoreductase htatip2-like protein</fullName>
    </submittedName>
</protein>
<comment type="caution">
    <text evidence="2">The sequence shown here is derived from an EMBL/GenBank/DDBJ whole genome shotgun (WGS) entry which is preliminary data.</text>
</comment>
<dbReference type="EMBL" id="JNBR01001528">
    <property type="protein sequence ID" value="OQR86138.1"/>
    <property type="molecule type" value="Genomic_DNA"/>
</dbReference>
<dbReference type="GO" id="GO:0051170">
    <property type="term" value="P:import into nucleus"/>
    <property type="evidence" value="ECO:0007669"/>
    <property type="project" value="TreeGrafter"/>
</dbReference>
<dbReference type="PANTHER" id="PTHR14097">
    <property type="entry name" value="OXIDOREDUCTASE HTATIP2"/>
    <property type="match status" value="1"/>
</dbReference>
<dbReference type="Proteomes" id="UP000243579">
    <property type="component" value="Unassembled WGS sequence"/>
</dbReference>
<dbReference type="Pfam" id="PF13460">
    <property type="entry name" value="NAD_binding_10"/>
    <property type="match status" value="1"/>
</dbReference>
<dbReference type="InterPro" id="IPR036291">
    <property type="entry name" value="NAD(P)-bd_dom_sf"/>
</dbReference>
<accession>A0A1V9YKB4</accession>
<keyword evidence="3" id="KW-1185">Reference proteome</keyword>
<sequence length="220" mass="23817">MAEYRAVVVGATGAIGRELVKQLTESTRCTSVIALSRRALDPSALAAAFPGATIAKIRVQVVDYDHLQLADVASHGANAAFCCLGTTRKDAGSDEAFRKVDLTYVENSAKLAKEADIQYFALVSASNANARSWFLYPKTKGLAEEAIKALGFRRTCILQPGLLQRGDLTRYVERVGQWILPSVSVTGVAKAMIRDYETNGATAGLRIVSMREMQDLQSDN</sequence>
<evidence type="ECO:0000259" key="1">
    <source>
        <dbReference type="Pfam" id="PF13460"/>
    </source>
</evidence>
<gene>
    <name evidence="2" type="ORF">ACHHYP_10913</name>
</gene>
<dbReference type="STRING" id="1202772.A0A1V9YKB4"/>
<dbReference type="InterPro" id="IPR016040">
    <property type="entry name" value="NAD(P)-bd_dom"/>
</dbReference>
<dbReference type="SUPFAM" id="SSF51735">
    <property type="entry name" value="NAD(P)-binding Rossmann-fold domains"/>
    <property type="match status" value="1"/>
</dbReference>
<dbReference type="GO" id="GO:0005737">
    <property type="term" value="C:cytoplasm"/>
    <property type="evidence" value="ECO:0007669"/>
    <property type="project" value="TreeGrafter"/>
</dbReference>
<name>A0A1V9YKB4_ACHHY</name>
<proteinExistence type="predicted"/>